<dbReference type="OrthoDB" id="240423at2"/>
<dbReference type="PANTHER" id="PTHR43289:SF34">
    <property type="entry name" value="SERINE_THREONINE-PROTEIN KINASE YBDM-RELATED"/>
    <property type="match status" value="1"/>
</dbReference>
<feature type="region of interest" description="Disordered" evidence="6">
    <location>
        <begin position="104"/>
        <end position="138"/>
    </location>
</feature>
<dbReference type="InterPro" id="IPR011009">
    <property type="entry name" value="Kinase-like_dom_sf"/>
</dbReference>
<gene>
    <name evidence="8" type="primary">prkC_2</name>
    <name evidence="8" type="ORF">Pla163_19000</name>
</gene>
<evidence type="ECO:0000256" key="6">
    <source>
        <dbReference type="SAM" id="MobiDB-lite"/>
    </source>
</evidence>
<evidence type="ECO:0000256" key="1">
    <source>
        <dbReference type="ARBA" id="ARBA00022679"/>
    </source>
</evidence>
<dbReference type="SMART" id="SM00220">
    <property type="entry name" value="S_TKc"/>
    <property type="match status" value="1"/>
</dbReference>
<dbReference type="Gene3D" id="1.10.510.10">
    <property type="entry name" value="Transferase(Phosphotransferase) domain 1"/>
    <property type="match status" value="1"/>
</dbReference>
<keyword evidence="4 5" id="KW-0067">ATP-binding</keyword>
<evidence type="ECO:0000256" key="4">
    <source>
        <dbReference type="ARBA" id="ARBA00022840"/>
    </source>
</evidence>
<protein>
    <submittedName>
        <fullName evidence="8">Serine/threonine-protein kinase PrkC</fullName>
        <ecNumber evidence="8">2.7.11.1</ecNumber>
    </submittedName>
</protein>
<dbReference type="RefSeq" id="WP_145186949.1">
    <property type="nucleotide sequence ID" value="NZ_CP036290.1"/>
</dbReference>
<dbReference type="SUPFAM" id="SSF56112">
    <property type="entry name" value="Protein kinase-like (PK-like)"/>
    <property type="match status" value="1"/>
</dbReference>
<dbReference type="PANTHER" id="PTHR43289">
    <property type="entry name" value="MITOGEN-ACTIVATED PROTEIN KINASE KINASE KINASE 20-RELATED"/>
    <property type="match status" value="1"/>
</dbReference>
<organism evidence="8 9">
    <name type="scientific">Rohdeia mirabilis</name>
    <dbReference type="NCBI Taxonomy" id="2528008"/>
    <lineage>
        <taxon>Bacteria</taxon>
        <taxon>Pseudomonadati</taxon>
        <taxon>Planctomycetota</taxon>
        <taxon>Planctomycetia</taxon>
        <taxon>Planctomycetia incertae sedis</taxon>
        <taxon>Rohdeia</taxon>
    </lineage>
</organism>
<reference evidence="8 9" key="1">
    <citation type="submission" date="2019-02" db="EMBL/GenBank/DDBJ databases">
        <title>Deep-cultivation of Planctomycetes and their phenomic and genomic characterization uncovers novel biology.</title>
        <authorList>
            <person name="Wiegand S."/>
            <person name="Jogler M."/>
            <person name="Boedeker C."/>
            <person name="Pinto D."/>
            <person name="Vollmers J."/>
            <person name="Rivas-Marin E."/>
            <person name="Kohn T."/>
            <person name="Peeters S.H."/>
            <person name="Heuer A."/>
            <person name="Rast P."/>
            <person name="Oberbeckmann S."/>
            <person name="Bunk B."/>
            <person name="Jeske O."/>
            <person name="Meyerdierks A."/>
            <person name="Storesund J.E."/>
            <person name="Kallscheuer N."/>
            <person name="Luecker S."/>
            <person name="Lage O.M."/>
            <person name="Pohl T."/>
            <person name="Merkel B.J."/>
            <person name="Hornburger P."/>
            <person name="Mueller R.-W."/>
            <person name="Bruemmer F."/>
            <person name="Labrenz M."/>
            <person name="Spormann A.M."/>
            <person name="Op den Camp H."/>
            <person name="Overmann J."/>
            <person name="Amann R."/>
            <person name="Jetten M.S.M."/>
            <person name="Mascher T."/>
            <person name="Medema M.H."/>
            <person name="Devos D.P."/>
            <person name="Kaster A.-K."/>
            <person name="Ovreas L."/>
            <person name="Rohde M."/>
            <person name="Galperin M.Y."/>
            <person name="Jogler C."/>
        </authorList>
    </citation>
    <scope>NUCLEOTIDE SEQUENCE [LARGE SCALE GENOMIC DNA]</scope>
    <source>
        <strain evidence="8 9">Pla163</strain>
    </source>
</reference>
<sequence>MSDSQPDALVLRLHDATTADGRTGVEVTATPVRLGSDAARADVVIDGLLPLHAVVAPVKGGGFGLKVAEGAEATLDGRPAKTARLAVGARLTLGPIAFTLEARAQAAAAPQRPEPPSAPPSTARPERQVPRTPLPTIPGYALEKQLGKGAMGRVYLAVQENLDRKVAIKVLEARLCEDADFVRAFQSEARAAAALHHPNVVTVFDVGQHDGRHYLALEYMDRGSLEDRLIKEGPLPWRAVLGVLRDAAAGLEYAESKGMVHRDIKPDNLMQNAIGVTKIVDLGLATSEQAEKDAGGKVFGTAHFMAPEQARGEALDTRADLYALGASAWRLLTARTPFTGASSRDIVKAVLTQPAPPLRDALPDLPAEVETLVLDLMAKERDARPATARALRERVEALIQRFSSPGAAGATSGADETKRSPLLLVAAVVVLAAIGLGVAFATGAFDAPAEPVVRPDTGRSTESDATGGGNQDPLALDETADVGTTPQVPPPTPDGDDALKRLEQDAQRVLAGLDALDDPDLLKERLAQLVNEFPGTTAATLASERLAEMGGATSTDEALDESASTGATAANADAVADLRRRELAARTARAQGPDGVWLPPQHALRALLDAPVPAGLAQDSELGSALEALRVAAVGHFEARIERERTAAREHVAAGRFAEAAAGYGALLDWLRDEPAPPDAGTQLPTADGALAPEGADQPAPTVHFADVIAALEEERGRLDALANTFERAMADRDRDLRHTVLFERDDFRTALVSLDLEGASSALAGLREGSRSVAGREWAASAAAAFEPGAQLQEMLRTTLKAGEWRRRQIAIPSERRETREVVSIDSRGLVLEEGSSTTILPLSAFGASSELVDALVNERLARDWTSAEREIVASAMTATVVAEVLRDAGPLLLSGTRAEADDALALETAVARARAWVAALATGPQASLRARLTNELDACDVAASLVRAVAVDDLGQAAWAADELLQRFGDTVLVSCLADGSAAPAPPAWPPVW</sequence>
<dbReference type="Proteomes" id="UP000319342">
    <property type="component" value="Chromosome"/>
</dbReference>
<keyword evidence="2 5" id="KW-0547">Nucleotide-binding</keyword>
<dbReference type="PROSITE" id="PS50011">
    <property type="entry name" value="PROTEIN_KINASE_DOM"/>
    <property type="match status" value="1"/>
</dbReference>
<dbReference type="PROSITE" id="PS00107">
    <property type="entry name" value="PROTEIN_KINASE_ATP"/>
    <property type="match status" value="1"/>
</dbReference>
<evidence type="ECO:0000313" key="9">
    <source>
        <dbReference type="Proteomes" id="UP000319342"/>
    </source>
</evidence>
<dbReference type="CDD" id="cd14014">
    <property type="entry name" value="STKc_PknB_like"/>
    <property type="match status" value="1"/>
</dbReference>
<evidence type="ECO:0000313" key="8">
    <source>
        <dbReference type="EMBL" id="QDU84786.1"/>
    </source>
</evidence>
<dbReference type="EC" id="2.7.11.1" evidence="8"/>
<accession>A0A518CZY2</accession>
<dbReference type="GO" id="GO:0005524">
    <property type="term" value="F:ATP binding"/>
    <property type="evidence" value="ECO:0007669"/>
    <property type="project" value="UniProtKB-UniRule"/>
</dbReference>
<feature type="domain" description="Protein kinase" evidence="7">
    <location>
        <begin position="140"/>
        <end position="399"/>
    </location>
</feature>
<evidence type="ECO:0000256" key="3">
    <source>
        <dbReference type="ARBA" id="ARBA00022777"/>
    </source>
</evidence>
<proteinExistence type="predicted"/>
<keyword evidence="1 8" id="KW-0808">Transferase</keyword>
<dbReference type="Pfam" id="PF00069">
    <property type="entry name" value="Pkinase"/>
    <property type="match status" value="1"/>
</dbReference>
<dbReference type="InterPro" id="IPR017441">
    <property type="entry name" value="Protein_kinase_ATP_BS"/>
</dbReference>
<evidence type="ECO:0000256" key="2">
    <source>
        <dbReference type="ARBA" id="ARBA00022741"/>
    </source>
</evidence>
<evidence type="ECO:0000256" key="5">
    <source>
        <dbReference type="PROSITE-ProRule" id="PRU10141"/>
    </source>
</evidence>
<feature type="binding site" evidence="5">
    <location>
        <position position="169"/>
    </location>
    <ligand>
        <name>ATP</name>
        <dbReference type="ChEBI" id="CHEBI:30616"/>
    </ligand>
</feature>
<keyword evidence="9" id="KW-1185">Reference proteome</keyword>
<dbReference type="GO" id="GO:0004674">
    <property type="term" value="F:protein serine/threonine kinase activity"/>
    <property type="evidence" value="ECO:0007669"/>
    <property type="project" value="UniProtKB-EC"/>
</dbReference>
<dbReference type="AlphaFoldDB" id="A0A518CZY2"/>
<dbReference type="EMBL" id="CP036290">
    <property type="protein sequence ID" value="QDU84786.1"/>
    <property type="molecule type" value="Genomic_DNA"/>
</dbReference>
<name>A0A518CZY2_9BACT</name>
<feature type="region of interest" description="Disordered" evidence="6">
    <location>
        <begin position="449"/>
        <end position="498"/>
    </location>
</feature>
<evidence type="ECO:0000259" key="7">
    <source>
        <dbReference type="PROSITE" id="PS50011"/>
    </source>
</evidence>
<dbReference type="InterPro" id="IPR000719">
    <property type="entry name" value="Prot_kinase_dom"/>
</dbReference>
<dbReference type="Gene3D" id="3.30.200.20">
    <property type="entry name" value="Phosphorylase Kinase, domain 1"/>
    <property type="match status" value="1"/>
</dbReference>
<keyword evidence="3 8" id="KW-0418">Kinase</keyword>